<dbReference type="PANTHER" id="PTHR48090">
    <property type="entry name" value="UNDECAPRENYL-PHOSPHATE 4-DEOXY-4-FORMAMIDO-L-ARABINOSE TRANSFERASE-RELATED"/>
    <property type="match status" value="1"/>
</dbReference>
<gene>
    <name evidence="3" type="ORF">D5039_11865</name>
</gene>
<keyword evidence="1" id="KW-1133">Transmembrane helix</keyword>
<dbReference type="InterPro" id="IPR029044">
    <property type="entry name" value="Nucleotide-diphossugar_trans"/>
</dbReference>
<proteinExistence type="predicted"/>
<evidence type="ECO:0000313" key="3">
    <source>
        <dbReference type="EMBL" id="MCW5321826.1"/>
    </source>
</evidence>
<feature type="transmembrane region" description="Helical" evidence="1">
    <location>
        <begin position="270"/>
        <end position="293"/>
    </location>
</feature>
<dbReference type="EMBL" id="QZCW01000002">
    <property type="protein sequence ID" value="MCW5321826.1"/>
    <property type="molecule type" value="Genomic_DNA"/>
</dbReference>
<dbReference type="Pfam" id="PF00535">
    <property type="entry name" value="Glycos_transf_2"/>
    <property type="match status" value="1"/>
</dbReference>
<dbReference type="SUPFAM" id="SSF53448">
    <property type="entry name" value="Nucleotide-diphospho-sugar transferases"/>
    <property type="match status" value="1"/>
</dbReference>
<protein>
    <submittedName>
        <fullName evidence="3">Glycosyltransferase</fullName>
    </submittedName>
</protein>
<comment type="caution">
    <text evidence="3">The sequence shown here is derived from an EMBL/GenBank/DDBJ whole genome shotgun (WGS) entry which is preliminary data.</text>
</comment>
<dbReference type="InterPro" id="IPR050256">
    <property type="entry name" value="Glycosyltransferase_2"/>
</dbReference>
<dbReference type="RefSeq" id="WP_265282333.1">
    <property type="nucleotide sequence ID" value="NZ_QZCW01000002.1"/>
</dbReference>
<keyword evidence="1" id="KW-0812">Transmembrane</keyword>
<evidence type="ECO:0000256" key="1">
    <source>
        <dbReference type="SAM" id="Phobius"/>
    </source>
</evidence>
<evidence type="ECO:0000259" key="2">
    <source>
        <dbReference type="Pfam" id="PF00535"/>
    </source>
</evidence>
<keyword evidence="4" id="KW-1185">Reference proteome</keyword>
<feature type="transmembrane region" description="Helical" evidence="1">
    <location>
        <begin position="236"/>
        <end position="258"/>
    </location>
</feature>
<dbReference type="PANTHER" id="PTHR48090:SF7">
    <property type="entry name" value="RFBJ PROTEIN"/>
    <property type="match status" value="1"/>
</dbReference>
<dbReference type="CDD" id="cd04179">
    <property type="entry name" value="DPM_DPG-synthase_like"/>
    <property type="match status" value="1"/>
</dbReference>
<feature type="domain" description="Glycosyltransferase 2-like" evidence="2">
    <location>
        <begin position="7"/>
        <end position="170"/>
    </location>
</feature>
<name>A0ABT3KU24_9BURK</name>
<dbReference type="Proteomes" id="UP001208935">
    <property type="component" value="Unassembled WGS sequence"/>
</dbReference>
<evidence type="ECO:0000313" key="4">
    <source>
        <dbReference type="Proteomes" id="UP001208935"/>
    </source>
</evidence>
<organism evidence="3 4">
    <name type="scientific">Verminephrobacter aporrectodeae subsp. tuberculatae</name>
    <dbReference type="NCBI Taxonomy" id="1110392"/>
    <lineage>
        <taxon>Bacteria</taxon>
        <taxon>Pseudomonadati</taxon>
        <taxon>Pseudomonadota</taxon>
        <taxon>Betaproteobacteria</taxon>
        <taxon>Burkholderiales</taxon>
        <taxon>Comamonadaceae</taxon>
        <taxon>Verminephrobacter</taxon>
    </lineage>
</organism>
<keyword evidence="1" id="KW-0472">Membrane</keyword>
<sequence>MNKRIAVILPACNEEVTIREVILAFHASIPEASIYVIDNNSKDRTGVLAAGALMEAGIPGRVISEPRQGKGNALRRAFQEVHADVYVLADADLTYPANRARDLMRPVLDGDADMVVGDRHSGGHYSEQNKRRLHGFGNDMVRNLINLFFKSNLRDVMSGYRVFSRTFVKNYAILVEGFQVETDMTLHALDKRFRIVEVPIEYVDRPAGSFSKLNTISDGARVLFTIAQILRYYRPFAFFGSIALIAMLLGLLAGVPVIHDWLTHRYIYHVPLAILAASLGTVSVGMLSIGLLLDGIAHQQQIRYELHLLSQTSEPGDG</sequence>
<reference evidence="4" key="1">
    <citation type="submission" date="2023-07" db="EMBL/GenBank/DDBJ databases">
        <title>Verminephrobacter genomes.</title>
        <authorList>
            <person name="Lund M.B."/>
        </authorList>
    </citation>
    <scope>NUCLEOTIDE SEQUENCE [LARGE SCALE GENOMIC DNA]</scope>
    <source>
        <strain evidence="4">AtM5-05</strain>
    </source>
</reference>
<dbReference type="InterPro" id="IPR001173">
    <property type="entry name" value="Glyco_trans_2-like"/>
</dbReference>
<accession>A0ABT3KU24</accession>
<dbReference type="Gene3D" id="3.90.550.10">
    <property type="entry name" value="Spore Coat Polysaccharide Biosynthesis Protein SpsA, Chain A"/>
    <property type="match status" value="1"/>
</dbReference>